<dbReference type="EMBL" id="CAJHNH020008473">
    <property type="protein sequence ID" value="CAG5135938.1"/>
    <property type="molecule type" value="Genomic_DNA"/>
</dbReference>
<sequence>TMASLPLDCVDIFDDFEDADSMEVTYCKLVSDEQFEADTRSETDKALGELCMYLDQNPELYARVLRKRKQEEMESSGVFSYVKSKMMSLLHGEQYPHCLVSASECVQQTNALKSGMCKTFQLSQELKGNVTRCSARLAAKKQAKISNKTNHDQSLLLSGKESQGNPSNILMSPGKQASSDGAVTGKESKIDTFSVNHTTVSSPKSLVAAVPAIVLSQVHEGSNSSKKKMMIVKMGLLVFRRFPSRNLQILKPSAHARLF</sequence>
<accession>A0A8S4A6P6</accession>
<dbReference type="PANTHER" id="PTHR36867">
    <property type="entry name" value="MCG131172, ISOFORM CRA_A"/>
    <property type="match status" value="1"/>
</dbReference>
<gene>
    <name evidence="2" type="ORF">CUNI_LOCUS21496</name>
</gene>
<keyword evidence="3" id="KW-1185">Reference proteome</keyword>
<dbReference type="Proteomes" id="UP000678393">
    <property type="component" value="Unassembled WGS sequence"/>
</dbReference>
<reference evidence="2" key="1">
    <citation type="submission" date="2021-04" db="EMBL/GenBank/DDBJ databases">
        <authorList>
            <consortium name="Molecular Ecology Group"/>
        </authorList>
    </citation>
    <scope>NUCLEOTIDE SEQUENCE</scope>
</reference>
<feature type="region of interest" description="Disordered" evidence="1">
    <location>
        <begin position="141"/>
        <end position="183"/>
    </location>
</feature>
<evidence type="ECO:0000313" key="3">
    <source>
        <dbReference type="Proteomes" id="UP000678393"/>
    </source>
</evidence>
<organism evidence="2 3">
    <name type="scientific">Candidula unifasciata</name>
    <dbReference type="NCBI Taxonomy" id="100452"/>
    <lineage>
        <taxon>Eukaryota</taxon>
        <taxon>Metazoa</taxon>
        <taxon>Spiralia</taxon>
        <taxon>Lophotrochozoa</taxon>
        <taxon>Mollusca</taxon>
        <taxon>Gastropoda</taxon>
        <taxon>Heterobranchia</taxon>
        <taxon>Euthyneura</taxon>
        <taxon>Panpulmonata</taxon>
        <taxon>Eupulmonata</taxon>
        <taxon>Stylommatophora</taxon>
        <taxon>Helicina</taxon>
        <taxon>Helicoidea</taxon>
        <taxon>Geomitridae</taxon>
        <taxon>Candidula</taxon>
    </lineage>
</organism>
<evidence type="ECO:0000256" key="1">
    <source>
        <dbReference type="SAM" id="MobiDB-lite"/>
    </source>
</evidence>
<evidence type="ECO:0000313" key="2">
    <source>
        <dbReference type="EMBL" id="CAG5135938.1"/>
    </source>
</evidence>
<proteinExistence type="predicted"/>
<dbReference type="OrthoDB" id="9836384at2759"/>
<feature type="compositionally biased region" description="Polar residues" evidence="1">
    <location>
        <begin position="144"/>
        <end position="181"/>
    </location>
</feature>
<dbReference type="AlphaFoldDB" id="A0A8S4A6P6"/>
<name>A0A8S4A6P6_9EUPU</name>
<dbReference type="PANTHER" id="PTHR36867:SF1">
    <property type="entry name" value="RIKEN CDNA 2610318N02 GENE"/>
    <property type="match status" value="1"/>
</dbReference>
<feature type="non-terminal residue" evidence="2">
    <location>
        <position position="1"/>
    </location>
</feature>
<protein>
    <submittedName>
        <fullName evidence="2">Uncharacterized protein</fullName>
    </submittedName>
</protein>
<comment type="caution">
    <text evidence="2">The sequence shown here is derived from an EMBL/GenBank/DDBJ whole genome shotgun (WGS) entry which is preliminary data.</text>
</comment>